<evidence type="ECO:0000313" key="1">
    <source>
        <dbReference type="EMBL" id="KAJ8411282.1"/>
    </source>
</evidence>
<dbReference type="EMBL" id="JAINUG010000023">
    <property type="protein sequence ID" value="KAJ8411282.1"/>
    <property type="molecule type" value="Genomic_DNA"/>
</dbReference>
<accession>A0AAD7WVZ3</accession>
<reference evidence="1" key="1">
    <citation type="journal article" date="2023" name="Science">
        <title>Genome structures resolve the early diversification of teleost fishes.</title>
        <authorList>
            <person name="Parey E."/>
            <person name="Louis A."/>
            <person name="Montfort J."/>
            <person name="Bouchez O."/>
            <person name="Roques C."/>
            <person name="Iampietro C."/>
            <person name="Lluch J."/>
            <person name="Castinel A."/>
            <person name="Donnadieu C."/>
            <person name="Desvignes T."/>
            <person name="Floi Bucao C."/>
            <person name="Jouanno E."/>
            <person name="Wen M."/>
            <person name="Mejri S."/>
            <person name="Dirks R."/>
            <person name="Jansen H."/>
            <person name="Henkel C."/>
            <person name="Chen W.J."/>
            <person name="Zahm M."/>
            <person name="Cabau C."/>
            <person name="Klopp C."/>
            <person name="Thompson A.W."/>
            <person name="Robinson-Rechavi M."/>
            <person name="Braasch I."/>
            <person name="Lecointre G."/>
            <person name="Bobe J."/>
            <person name="Postlethwait J.H."/>
            <person name="Berthelot C."/>
            <person name="Roest Crollius H."/>
            <person name="Guiguen Y."/>
        </authorList>
    </citation>
    <scope>NUCLEOTIDE SEQUENCE</scope>
    <source>
        <strain evidence="1">NC1722</strain>
    </source>
</reference>
<dbReference type="PANTHER" id="PTHR47331:SF5">
    <property type="entry name" value="RIBONUCLEASE H"/>
    <property type="match status" value="1"/>
</dbReference>
<comment type="caution">
    <text evidence="1">The sequence shown here is derived from an EMBL/GenBank/DDBJ whole genome shotgun (WGS) entry which is preliminary data.</text>
</comment>
<sequence length="192" mass="21214">MSRVILRSGTRSLNAYVLLDDGSERTILLHEAAQQLGLQGKPEDLALRMPLNQVQPLLLIGSNYAHLITPIEPVHLGPPGGPAAIKTQLSWTLQGPSKFLKYSLAPQQCLLTSVISPVLAHLCGTEKCLSKDPEKTAVYNSEVHKLVESSFAKKALPAAVKEYLSGWHIPYHMVHHNGKNRIVFNCSFNYRN</sequence>
<keyword evidence="2" id="KW-1185">Reference proteome</keyword>
<dbReference type="Proteomes" id="UP001221898">
    <property type="component" value="Unassembled WGS sequence"/>
</dbReference>
<protein>
    <submittedName>
        <fullName evidence="1">Uncharacterized protein</fullName>
    </submittedName>
</protein>
<gene>
    <name evidence="1" type="ORF">AAFF_G00172880</name>
</gene>
<dbReference type="AlphaFoldDB" id="A0AAD7WVZ3"/>
<evidence type="ECO:0000313" key="2">
    <source>
        <dbReference type="Proteomes" id="UP001221898"/>
    </source>
</evidence>
<dbReference type="PANTHER" id="PTHR47331">
    <property type="entry name" value="PHD-TYPE DOMAIN-CONTAINING PROTEIN"/>
    <property type="match status" value="1"/>
</dbReference>
<name>A0AAD7WVZ3_9TELE</name>
<proteinExistence type="predicted"/>
<organism evidence="1 2">
    <name type="scientific">Aldrovandia affinis</name>
    <dbReference type="NCBI Taxonomy" id="143900"/>
    <lineage>
        <taxon>Eukaryota</taxon>
        <taxon>Metazoa</taxon>
        <taxon>Chordata</taxon>
        <taxon>Craniata</taxon>
        <taxon>Vertebrata</taxon>
        <taxon>Euteleostomi</taxon>
        <taxon>Actinopterygii</taxon>
        <taxon>Neopterygii</taxon>
        <taxon>Teleostei</taxon>
        <taxon>Notacanthiformes</taxon>
        <taxon>Halosauridae</taxon>
        <taxon>Aldrovandia</taxon>
    </lineage>
</organism>